<gene>
    <name evidence="2" type="ORF">NCTC949_00573</name>
    <name evidence="1" type="ORF">UL82_00590</name>
</gene>
<dbReference type="Proteomes" id="UP000271380">
    <property type="component" value="Chromosome"/>
</dbReference>
<evidence type="ECO:0000313" key="2">
    <source>
        <dbReference type="EMBL" id="VEH05371.1"/>
    </source>
</evidence>
<organism evidence="1 3">
    <name type="scientific">Corynebacterium kutscheri</name>
    <dbReference type="NCBI Taxonomy" id="35755"/>
    <lineage>
        <taxon>Bacteria</taxon>
        <taxon>Bacillati</taxon>
        <taxon>Actinomycetota</taxon>
        <taxon>Actinomycetes</taxon>
        <taxon>Mycobacteriales</taxon>
        <taxon>Corynebacteriaceae</taxon>
        <taxon>Corynebacterium</taxon>
    </lineage>
</organism>
<evidence type="ECO:0000313" key="1">
    <source>
        <dbReference type="EMBL" id="AKE40355.1"/>
    </source>
</evidence>
<dbReference type="STRING" id="35755.UL82_00590"/>
<evidence type="ECO:0000313" key="4">
    <source>
        <dbReference type="Proteomes" id="UP000271380"/>
    </source>
</evidence>
<evidence type="ECO:0000313" key="3">
    <source>
        <dbReference type="Proteomes" id="UP000033457"/>
    </source>
</evidence>
<dbReference type="NCBIfam" id="TIGR03941">
    <property type="entry name" value="tRNA_deam_assoc"/>
    <property type="match status" value="1"/>
</dbReference>
<reference evidence="1 3" key="1">
    <citation type="journal article" date="2015" name="Genome Announc.">
        <title>Complete Genome Sequence of Corynebacterium kutscheri DSM 20755, a Corynebacterial Type Strain with Remarkably Low G+C Content of Chromosomal DNA.</title>
        <authorList>
            <person name="Ruckert C."/>
            <person name="Albersmeier A."/>
            <person name="Winkler A."/>
            <person name="Tauch A."/>
        </authorList>
    </citation>
    <scope>NUCLEOTIDE SEQUENCE [LARGE SCALE GENOMIC DNA]</scope>
    <source>
        <strain evidence="1 3">DSM 20755</strain>
    </source>
</reference>
<dbReference type="InterPro" id="IPR023869">
    <property type="entry name" value="tRNA_Adeno_NH3ase_assoc_put"/>
</dbReference>
<accession>A0A0F6QYW1</accession>
<protein>
    <submittedName>
        <fullName evidence="1 2">tRNA adenosine deaminase-associated protein</fullName>
    </submittedName>
</protein>
<dbReference type="RefSeq" id="WP_046441010.1">
    <property type="nucleotide sequence ID" value="NZ_CP011312.1"/>
</dbReference>
<dbReference type="EMBL" id="CP011312">
    <property type="protein sequence ID" value="AKE40355.1"/>
    <property type="molecule type" value="Genomic_DNA"/>
</dbReference>
<dbReference type="Proteomes" id="UP000033457">
    <property type="component" value="Chromosome"/>
</dbReference>
<reference evidence="2 4" key="2">
    <citation type="submission" date="2018-12" db="EMBL/GenBank/DDBJ databases">
        <authorList>
            <consortium name="Pathogen Informatics"/>
        </authorList>
    </citation>
    <scope>NUCLEOTIDE SEQUENCE [LARGE SCALE GENOMIC DNA]</scope>
    <source>
        <strain evidence="2 4">NCTC949</strain>
    </source>
</reference>
<dbReference type="KEGG" id="cku:UL82_00590"/>
<sequence>MKHNFAVTITRTDSTWQVHTFDDDYSDLQTSVRAVRNLRAEGASFALLCVEDDYFVVVRPTPTKVKYLLSDASAASEDDFAASILEELDVEIPEAGEDPWAEGDFDILADIGLSGQIMALICDETDWWASEQVQRLAEELGVEDELEQALAPSSR</sequence>
<keyword evidence="3" id="KW-1185">Reference proteome</keyword>
<dbReference type="AlphaFoldDB" id="A0A0F6QYW1"/>
<dbReference type="EMBL" id="LR134377">
    <property type="protein sequence ID" value="VEH05371.1"/>
    <property type="molecule type" value="Genomic_DNA"/>
</dbReference>
<name>A0A0F6QYW1_9CORY</name>
<proteinExistence type="predicted"/>
<dbReference type="HOGENOM" id="CLU_112027_1_0_11"/>
<dbReference type="OrthoDB" id="5189541at2"/>